<feature type="compositionally biased region" description="Pro residues" evidence="1">
    <location>
        <begin position="60"/>
        <end position="69"/>
    </location>
</feature>
<keyword evidence="3" id="KW-1185">Reference proteome</keyword>
<dbReference type="OrthoDB" id="10655055at2759"/>
<sequence>MDSNSVPNGNTPNQANAYTTHTAHQNMSTNAQLQQPSLPTAYTSHPMAYCSVSPNAESQQPPPSNPYVPPHMAHPDMSADAEPQQPRLPNTYVPPHMAYRNMTVNSELQQPYPGSGASVQTENTMPLEQGTSNISGVQAGHDLATQLQNLCASNPQDFFQMLGKQLRLYENELTRQAAAMKHYHEMQLRQQAANVAMNFQRQLRQKLIEQEEGHVQQRNQDQQQFWALHDKTCEQAAQIQQLQKQVKEKDAKIYEDAHDRYIIHVLNVRRQLDDQKKALDKQHEGELEARNSIIYQYAKIIAKNKEIIGTTLLANQLIVEARARVKEREDEDAAKDAEIARLKVELVDEKNLRCKQEEAEPWGLKTELGGEMPAEEDLDAWSPIS</sequence>
<feature type="region of interest" description="Disordered" evidence="1">
    <location>
        <begin position="364"/>
        <end position="385"/>
    </location>
</feature>
<accession>A0A2J6R2E6</accession>
<organism evidence="2 3">
    <name type="scientific">Hyaloscypha variabilis (strain UAMH 11265 / GT02V1 / F)</name>
    <name type="common">Meliniomyces variabilis</name>
    <dbReference type="NCBI Taxonomy" id="1149755"/>
    <lineage>
        <taxon>Eukaryota</taxon>
        <taxon>Fungi</taxon>
        <taxon>Dikarya</taxon>
        <taxon>Ascomycota</taxon>
        <taxon>Pezizomycotina</taxon>
        <taxon>Leotiomycetes</taxon>
        <taxon>Helotiales</taxon>
        <taxon>Hyaloscyphaceae</taxon>
        <taxon>Hyaloscypha</taxon>
        <taxon>Hyaloscypha variabilis</taxon>
    </lineage>
</organism>
<feature type="region of interest" description="Disordered" evidence="1">
    <location>
        <begin position="1"/>
        <end position="85"/>
    </location>
</feature>
<gene>
    <name evidence="2" type="ORF">L207DRAFT_590384</name>
</gene>
<evidence type="ECO:0000313" key="3">
    <source>
        <dbReference type="Proteomes" id="UP000235786"/>
    </source>
</evidence>
<dbReference type="EMBL" id="KZ613958">
    <property type="protein sequence ID" value="PMD32691.1"/>
    <property type="molecule type" value="Genomic_DNA"/>
</dbReference>
<evidence type="ECO:0000256" key="1">
    <source>
        <dbReference type="SAM" id="MobiDB-lite"/>
    </source>
</evidence>
<proteinExistence type="predicted"/>
<dbReference type="AlphaFoldDB" id="A0A2J6R2E6"/>
<name>A0A2J6R2E6_HYAVF</name>
<feature type="compositionally biased region" description="Polar residues" evidence="1">
    <location>
        <begin position="1"/>
        <end position="43"/>
    </location>
</feature>
<evidence type="ECO:0000313" key="2">
    <source>
        <dbReference type="EMBL" id="PMD32691.1"/>
    </source>
</evidence>
<reference evidence="2 3" key="1">
    <citation type="submission" date="2016-04" db="EMBL/GenBank/DDBJ databases">
        <title>A degradative enzymes factory behind the ericoid mycorrhizal symbiosis.</title>
        <authorList>
            <consortium name="DOE Joint Genome Institute"/>
            <person name="Martino E."/>
            <person name="Morin E."/>
            <person name="Grelet G."/>
            <person name="Kuo A."/>
            <person name="Kohler A."/>
            <person name="Daghino S."/>
            <person name="Barry K."/>
            <person name="Choi C."/>
            <person name="Cichocki N."/>
            <person name="Clum A."/>
            <person name="Copeland A."/>
            <person name="Hainaut M."/>
            <person name="Haridas S."/>
            <person name="Labutti K."/>
            <person name="Lindquist E."/>
            <person name="Lipzen A."/>
            <person name="Khouja H.-R."/>
            <person name="Murat C."/>
            <person name="Ohm R."/>
            <person name="Olson A."/>
            <person name="Spatafora J."/>
            <person name="Veneault-Fourrey C."/>
            <person name="Henrissat B."/>
            <person name="Grigoriev I."/>
            <person name="Martin F."/>
            <person name="Perotto S."/>
        </authorList>
    </citation>
    <scope>NUCLEOTIDE SEQUENCE [LARGE SCALE GENOMIC DNA]</scope>
    <source>
        <strain evidence="2 3">F</strain>
    </source>
</reference>
<protein>
    <submittedName>
        <fullName evidence="2">Uncharacterized protein</fullName>
    </submittedName>
</protein>
<dbReference type="Proteomes" id="UP000235786">
    <property type="component" value="Unassembled WGS sequence"/>
</dbReference>